<accession>A0AA39UYD0</accession>
<dbReference type="AlphaFoldDB" id="A0AA39UYD0"/>
<proteinExistence type="predicted"/>
<dbReference type="Proteomes" id="UP001166286">
    <property type="component" value="Unassembled WGS sequence"/>
</dbReference>
<organism evidence="1 2">
    <name type="scientific">Cladonia borealis</name>
    <dbReference type="NCBI Taxonomy" id="184061"/>
    <lineage>
        <taxon>Eukaryota</taxon>
        <taxon>Fungi</taxon>
        <taxon>Dikarya</taxon>
        <taxon>Ascomycota</taxon>
        <taxon>Pezizomycotina</taxon>
        <taxon>Lecanoromycetes</taxon>
        <taxon>OSLEUM clade</taxon>
        <taxon>Lecanoromycetidae</taxon>
        <taxon>Lecanorales</taxon>
        <taxon>Lecanorineae</taxon>
        <taxon>Cladoniaceae</taxon>
        <taxon>Cladonia</taxon>
    </lineage>
</organism>
<dbReference type="EMBL" id="JAFEKC020000021">
    <property type="protein sequence ID" value="KAK0508392.1"/>
    <property type="molecule type" value="Genomic_DNA"/>
</dbReference>
<keyword evidence="2" id="KW-1185">Reference proteome</keyword>
<protein>
    <submittedName>
        <fullName evidence="1">Uncharacterized protein</fullName>
    </submittedName>
</protein>
<name>A0AA39UYD0_9LECA</name>
<gene>
    <name evidence="1" type="ORF">JMJ35_009476</name>
</gene>
<comment type="caution">
    <text evidence="1">The sequence shown here is derived from an EMBL/GenBank/DDBJ whole genome shotgun (WGS) entry which is preliminary data.</text>
</comment>
<evidence type="ECO:0000313" key="1">
    <source>
        <dbReference type="EMBL" id="KAK0508392.1"/>
    </source>
</evidence>
<reference evidence="1" key="1">
    <citation type="submission" date="2023-03" db="EMBL/GenBank/DDBJ databases">
        <title>Complete genome of Cladonia borealis.</title>
        <authorList>
            <person name="Park H."/>
        </authorList>
    </citation>
    <scope>NUCLEOTIDE SEQUENCE</scope>
    <source>
        <strain evidence="1">ANT050790</strain>
    </source>
</reference>
<sequence length="298" mass="32455">MAVPSTFTPPVWPDFHACNAFYHSLNRPNVLDCREALRLMLSGSDEQIWEIGRGMYRIPQIRVYGTCEIQLQASGPATYYGQGFLFSPDQIRNMAGWVIDQCVLGAQTGGYATAGIANTIDYVALPDTFYEDPFPVDTSFINVVVWNSDYLLPDFNPGNMDPNTGAVITGEIAKAFVAEPDSSPLKMNIQRNLEFFGRATLAMNRINFRTWWQGPGASLTNSSATNLTDSRNDLTLPVNITSATNLTKSMKDLTLPSNVTLPAIFTMMGLNSTSICAGAGQGIMSGCTGQDNDLLSTS</sequence>
<evidence type="ECO:0000313" key="2">
    <source>
        <dbReference type="Proteomes" id="UP001166286"/>
    </source>
</evidence>